<dbReference type="EMBL" id="JAJHNU010000007">
    <property type="protein sequence ID" value="MDN4122858.1"/>
    <property type="molecule type" value="Genomic_DNA"/>
</dbReference>
<proteinExistence type="predicted"/>
<evidence type="ECO:0000256" key="3">
    <source>
        <dbReference type="ARBA" id="ARBA00023163"/>
    </source>
</evidence>
<dbReference type="Proteomes" id="UP001168613">
    <property type="component" value="Unassembled WGS sequence"/>
</dbReference>
<evidence type="ECO:0000256" key="1">
    <source>
        <dbReference type="ARBA" id="ARBA00023015"/>
    </source>
</evidence>
<evidence type="ECO:0000256" key="2">
    <source>
        <dbReference type="ARBA" id="ARBA00023125"/>
    </source>
</evidence>
<protein>
    <recommendedName>
        <fullName evidence="5">HTH cro/C1-type domain-containing protein</fullName>
    </recommendedName>
</protein>
<name>A0ABT8ENI0_9BURK</name>
<dbReference type="Pfam" id="PF00717">
    <property type="entry name" value="Peptidase_S24"/>
    <property type="match status" value="1"/>
</dbReference>
<accession>A0ABT8ENI0</accession>
<organism evidence="6 7">
    <name type="scientific">Alcaligenes endophyticus</name>
    <dbReference type="NCBI Taxonomy" id="1929088"/>
    <lineage>
        <taxon>Bacteria</taxon>
        <taxon>Pseudomonadati</taxon>
        <taxon>Pseudomonadota</taxon>
        <taxon>Betaproteobacteria</taxon>
        <taxon>Burkholderiales</taxon>
        <taxon>Alcaligenaceae</taxon>
        <taxon>Alcaligenes</taxon>
    </lineage>
</organism>
<keyword evidence="7" id="KW-1185">Reference proteome</keyword>
<keyword evidence="3" id="KW-0804">Transcription</keyword>
<feature type="region of interest" description="Disordered" evidence="4">
    <location>
        <begin position="10"/>
        <end position="31"/>
    </location>
</feature>
<evidence type="ECO:0000256" key="4">
    <source>
        <dbReference type="SAM" id="MobiDB-lite"/>
    </source>
</evidence>
<dbReference type="PANTHER" id="PTHR40661:SF3">
    <property type="entry name" value="FELS-1 PROPHAGE TRANSCRIPTIONAL REGULATOR"/>
    <property type="match status" value="1"/>
</dbReference>
<dbReference type="InterPro" id="IPR001387">
    <property type="entry name" value="Cro/C1-type_HTH"/>
</dbReference>
<dbReference type="CDD" id="cd06529">
    <property type="entry name" value="S24_LexA-like"/>
    <property type="match status" value="1"/>
</dbReference>
<reference evidence="6" key="1">
    <citation type="submission" date="2021-11" db="EMBL/GenBank/DDBJ databases">
        <title>Draft genome sequence of Alcaligenes endophyticus type strain CCUG 75668T.</title>
        <authorList>
            <person name="Salva-Serra F."/>
            <person name="Duran R.E."/>
            <person name="Seeger M."/>
            <person name="Moore E.R.B."/>
            <person name="Jaen-Luchoro D."/>
        </authorList>
    </citation>
    <scope>NUCLEOTIDE SEQUENCE</scope>
    <source>
        <strain evidence="6">CCUG 75668</strain>
    </source>
</reference>
<dbReference type="Gene3D" id="2.10.109.10">
    <property type="entry name" value="Umud Fragment, subunit A"/>
    <property type="match status" value="1"/>
</dbReference>
<sequence>MKNLSERIQQVKDETGWSNAELARRSGTSRAAPTDWLNGKVRVLSAETAQQLSDNSEFSAAWLATGSGPSKKDKHVDSEATYVGKAPKRTLIPVLGVAQLGENGWYEEVQCIGSEGYIEHFSNDVDAYVLRVKGDSMFPAIRNNWYVVVEPNAPIVLGEYVAIRQIDGKKMVKELLNRNSEEVSLMSVNGGSRLTLPIERVAEIHAVAAVVSPSKHKDL</sequence>
<dbReference type="InterPro" id="IPR010982">
    <property type="entry name" value="Lambda_DNA-bd_dom_sf"/>
</dbReference>
<dbReference type="Gene3D" id="1.10.260.40">
    <property type="entry name" value="lambda repressor-like DNA-binding domains"/>
    <property type="match status" value="1"/>
</dbReference>
<dbReference type="SUPFAM" id="SSF51306">
    <property type="entry name" value="LexA/Signal peptidase"/>
    <property type="match status" value="1"/>
</dbReference>
<dbReference type="RefSeq" id="WP_266125207.1">
    <property type="nucleotide sequence ID" value="NZ_JAJHNU010000007.1"/>
</dbReference>
<feature type="domain" description="HTH cro/C1-type" evidence="5">
    <location>
        <begin position="8"/>
        <end position="63"/>
    </location>
</feature>
<dbReference type="SUPFAM" id="SSF47413">
    <property type="entry name" value="lambda repressor-like DNA-binding domains"/>
    <property type="match status" value="1"/>
</dbReference>
<keyword evidence="1" id="KW-0805">Transcription regulation</keyword>
<evidence type="ECO:0000259" key="5">
    <source>
        <dbReference type="PROSITE" id="PS50943"/>
    </source>
</evidence>
<dbReference type="CDD" id="cd00093">
    <property type="entry name" value="HTH_XRE"/>
    <property type="match status" value="1"/>
</dbReference>
<keyword evidence="2" id="KW-0238">DNA-binding</keyword>
<evidence type="ECO:0000313" key="6">
    <source>
        <dbReference type="EMBL" id="MDN4122858.1"/>
    </source>
</evidence>
<dbReference type="PANTHER" id="PTHR40661">
    <property type="match status" value="1"/>
</dbReference>
<dbReference type="InterPro" id="IPR015927">
    <property type="entry name" value="Peptidase_S24_S26A/B/C"/>
</dbReference>
<evidence type="ECO:0000313" key="7">
    <source>
        <dbReference type="Proteomes" id="UP001168613"/>
    </source>
</evidence>
<dbReference type="InterPro" id="IPR039418">
    <property type="entry name" value="LexA-like"/>
</dbReference>
<dbReference type="InterPro" id="IPR036286">
    <property type="entry name" value="LexA/Signal_pep-like_sf"/>
</dbReference>
<dbReference type="PROSITE" id="PS50943">
    <property type="entry name" value="HTH_CROC1"/>
    <property type="match status" value="1"/>
</dbReference>
<gene>
    <name evidence="6" type="ORF">LMS43_16330</name>
</gene>
<comment type="caution">
    <text evidence="6">The sequence shown here is derived from an EMBL/GenBank/DDBJ whole genome shotgun (WGS) entry which is preliminary data.</text>
</comment>